<sequence length="808" mass="90482">MREGHPAGAPQDLRAHEAAGTRGSRDRYSPAADSGRPPPAGSRKRRSPAAGRAGSSRRARPVSPAARRPRRSSGSLCVNLAILKLTMWTRLVWTPSEICLPLLSEYWNQRITRLQHLCRKPSQMSKPTAASWLYEQVMPWTAGRPWRSPFHEPPSLLEALPRSCRPYSAGLITVTGSLGTMDDRSAARTIFGRDSVPRSPRLSPSAESLPRSFRPRSRVRESPLASNAWEGEMWCGCACAERTRTRTLGAARESVAATVPRYTFGIMDRFGDISEGEVDHSFFDSDFEDTKKCESNSIFDKQNDDDFKEGINKDIKNLNLKFGVQNDNLKEKIDNDTENVNVKLGIQTKENYLTQKGNERKPKFPSKEQHVENDPIQTRSPSLLTSSRSKKLCDTTKGNKLHLPVPNRIPKIVKGEDDYYTDGEESSDDGKKYHVRSKSAKPSSNLKKNNTSKKYSKASSSSLSSSSSRSSSDCSDIGSDMQNKPDSGSSGKRVSSVTPSSPKQKCKSGRKSSAKQKAGDYNAESEDNVTDVTPASTPDSSPAQPFELSQSQNQKVKVKRQENVSRDVYEDVEALKNDSRCLKSAKRKEKHGQNFAPKSSVLDANLDRRSKQKVLHDTMDLNHLLKAFLQLDKKGPQKHHFEQPSIIPRKNYSFTREEVRQIDRENQRLLKELSRQAEKPGNKSTIPGRSLGHPPKLYHSALNRQREQQRIERENMALLKRLEAVKPTVGMKRSEQLMDYHRNISYLNPSPSVRRVRSTLGHYSPLRGASRTSSATSGLSCKTDRSVLDTSSGFLLRPKPPNVRTAWL</sequence>
<feature type="region of interest" description="Disordered" evidence="3">
    <location>
        <begin position="673"/>
        <end position="696"/>
    </location>
</feature>
<proteinExistence type="inferred from homology"/>
<comment type="similarity">
    <text evidence="1">Belongs to the CFAP97 family.</text>
</comment>
<accession>A0ABK0M393</accession>
<feature type="compositionally biased region" description="Basic residues" evidence="3">
    <location>
        <begin position="504"/>
        <end position="514"/>
    </location>
</feature>
<feature type="region of interest" description="Disordered" evidence="3">
    <location>
        <begin position="193"/>
        <end position="217"/>
    </location>
</feature>
<feature type="compositionally biased region" description="Acidic residues" evidence="3">
    <location>
        <begin position="418"/>
        <end position="427"/>
    </location>
</feature>
<reference evidence="4" key="1">
    <citation type="submission" date="2024-01" db="EMBL/GenBank/DDBJ databases">
        <title>GRCr8: a new rat reference genome assembly contstructed from accurate long reads and long range scaffolding.</title>
        <authorList>
            <person name="Doris P.A."/>
            <person name="Kalbfleisch T."/>
            <person name="Li K."/>
            <person name="Howe K."/>
            <person name="Wood J."/>
        </authorList>
    </citation>
    <scope>NUCLEOTIDE SEQUENCE [LARGE SCALE GENOMIC DNA]</scope>
    <source>
        <strain evidence="4">Brown Norway</strain>
    </source>
</reference>
<feature type="region of interest" description="Disordered" evidence="3">
    <location>
        <begin position="351"/>
        <end position="389"/>
    </location>
</feature>
<reference evidence="4" key="3">
    <citation type="submission" date="2025-09" db="UniProtKB">
        <authorList>
            <consortium name="Ensembl"/>
        </authorList>
    </citation>
    <scope>IDENTIFICATION</scope>
    <source>
        <strain evidence="4">Brown Norway</strain>
    </source>
</reference>
<feature type="compositionally biased region" description="Low complexity" evidence="3">
    <location>
        <begin position="378"/>
        <end position="387"/>
    </location>
</feature>
<dbReference type="InterPro" id="IPR029488">
    <property type="entry name" value="Hmw/CFAP97"/>
</dbReference>
<evidence type="ECO:0000256" key="3">
    <source>
        <dbReference type="SAM" id="MobiDB-lite"/>
    </source>
</evidence>
<feature type="compositionally biased region" description="Basic and acidic residues" evidence="3">
    <location>
        <begin position="13"/>
        <end position="28"/>
    </location>
</feature>
<feature type="compositionally biased region" description="Basic and acidic residues" evidence="3">
    <location>
        <begin position="357"/>
        <end position="373"/>
    </location>
</feature>
<gene>
    <name evidence="4" type="primary">Cfap97</name>
</gene>
<feature type="region of interest" description="Disordered" evidence="3">
    <location>
        <begin position="414"/>
        <end position="563"/>
    </location>
</feature>
<feature type="compositionally biased region" description="Polar residues" evidence="3">
    <location>
        <begin position="480"/>
        <end position="503"/>
    </location>
</feature>
<feature type="compositionally biased region" description="Polar residues" evidence="3">
    <location>
        <begin position="530"/>
        <end position="555"/>
    </location>
</feature>
<dbReference type="PANTHER" id="PTHR23035">
    <property type="entry name" value="CILIA- AND FLAGELLA-ASSOCIATED PROTEIN 97-RELATED"/>
    <property type="match status" value="1"/>
</dbReference>
<dbReference type="Proteomes" id="UP000002494">
    <property type="component" value="Chromosome 16"/>
</dbReference>
<evidence type="ECO:0000256" key="2">
    <source>
        <dbReference type="ARBA" id="ARBA00021424"/>
    </source>
</evidence>
<dbReference type="RGD" id="1307325">
    <property type="gene designation" value="Cfap97"/>
</dbReference>
<feature type="region of interest" description="Disordered" evidence="3">
    <location>
        <begin position="1"/>
        <end position="71"/>
    </location>
</feature>
<dbReference type="Pfam" id="PF13879">
    <property type="entry name" value="Hmw_CFAP97"/>
    <property type="match status" value="1"/>
</dbReference>
<feature type="compositionally biased region" description="Low complexity" evidence="3">
    <location>
        <begin position="457"/>
        <end position="475"/>
    </location>
</feature>
<protein>
    <recommendedName>
        <fullName evidence="2">Cilia- and flagella-associated protein 97</fullName>
    </recommendedName>
</protein>
<dbReference type="GeneTree" id="ENSGT00390000010356"/>
<name>A0ABK0M393_RAT</name>
<evidence type="ECO:0000313" key="5">
    <source>
        <dbReference type="Proteomes" id="UP000002494"/>
    </source>
</evidence>
<organism evidence="4 5">
    <name type="scientific">Rattus norvegicus</name>
    <name type="common">Rat</name>
    <dbReference type="NCBI Taxonomy" id="10116"/>
    <lineage>
        <taxon>Eukaryota</taxon>
        <taxon>Metazoa</taxon>
        <taxon>Chordata</taxon>
        <taxon>Craniata</taxon>
        <taxon>Vertebrata</taxon>
        <taxon>Euteleostomi</taxon>
        <taxon>Mammalia</taxon>
        <taxon>Eutheria</taxon>
        <taxon>Euarchontoglires</taxon>
        <taxon>Glires</taxon>
        <taxon>Rodentia</taxon>
        <taxon>Myomorpha</taxon>
        <taxon>Muroidea</taxon>
        <taxon>Muridae</taxon>
        <taxon>Murinae</taxon>
        <taxon>Rattus</taxon>
    </lineage>
</organism>
<dbReference type="Ensembl" id="ENSRNOT00000139321.1">
    <property type="protein sequence ID" value="ENSRNOP00000111461.1"/>
    <property type="gene ID" value="ENSRNOG00000032192.6"/>
</dbReference>
<evidence type="ECO:0000313" key="4">
    <source>
        <dbReference type="Ensembl" id="ENSRNOP00000111461.1"/>
    </source>
</evidence>
<evidence type="ECO:0000256" key="1">
    <source>
        <dbReference type="ARBA" id="ARBA00008315"/>
    </source>
</evidence>
<reference evidence="4" key="2">
    <citation type="submission" date="2025-08" db="UniProtKB">
        <authorList>
            <consortium name="Ensembl"/>
        </authorList>
    </citation>
    <scope>IDENTIFICATION</scope>
    <source>
        <strain evidence="4">Brown Norway</strain>
    </source>
</reference>
<keyword evidence="5" id="KW-1185">Reference proteome</keyword>
<dbReference type="PANTHER" id="PTHR23035:SF1">
    <property type="entry name" value="CILIA- AND FLAGELLA-ASSOCIATED PROTEIN 97"/>
    <property type="match status" value="1"/>
</dbReference>
<dbReference type="InterPro" id="IPR038791">
    <property type="entry name" value="Cfap97/Hemingway"/>
</dbReference>